<accession>A0A803KNM1</accession>
<dbReference type="GO" id="GO:0006952">
    <property type="term" value="P:defense response"/>
    <property type="evidence" value="ECO:0007669"/>
    <property type="project" value="InterPro"/>
</dbReference>
<dbReference type="RefSeq" id="XP_021771885.1">
    <property type="nucleotide sequence ID" value="XM_021916193.1"/>
</dbReference>
<dbReference type="OMA" id="WADEQSE"/>
<feature type="domain" description="C2" evidence="2">
    <location>
        <begin position="1"/>
        <end position="108"/>
    </location>
</feature>
<proteinExistence type="predicted"/>
<evidence type="ECO:0000256" key="1">
    <source>
        <dbReference type="SAM" id="MobiDB-lite"/>
    </source>
</evidence>
<dbReference type="Pfam" id="PF00168">
    <property type="entry name" value="C2"/>
    <property type="match status" value="1"/>
</dbReference>
<dbReference type="GeneID" id="110736036"/>
<reference evidence="3" key="2">
    <citation type="submission" date="2021-03" db="UniProtKB">
        <authorList>
            <consortium name="EnsemblPlants"/>
        </authorList>
    </citation>
    <scope>IDENTIFICATION</scope>
</reference>
<feature type="region of interest" description="Disordered" evidence="1">
    <location>
        <begin position="294"/>
        <end position="325"/>
    </location>
</feature>
<dbReference type="PROSITE" id="PS50004">
    <property type="entry name" value="C2"/>
    <property type="match status" value="1"/>
</dbReference>
<gene>
    <name evidence="3" type="primary">LOC110736036</name>
</gene>
<protein>
    <recommendedName>
        <fullName evidence="2">C2 domain-containing protein</fullName>
    </recommendedName>
</protein>
<feature type="region of interest" description="Disordered" evidence="1">
    <location>
        <begin position="350"/>
        <end position="381"/>
    </location>
</feature>
<feature type="compositionally biased region" description="Gly residues" evidence="1">
    <location>
        <begin position="206"/>
        <end position="216"/>
    </location>
</feature>
<dbReference type="SMART" id="SM00239">
    <property type="entry name" value="C2"/>
    <property type="match status" value="1"/>
</dbReference>
<dbReference type="Gene3D" id="2.60.40.150">
    <property type="entry name" value="C2 domain"/>
    <property type="match status" value="1"/>
</dbReference>
<dbReference type="Gramene" id="AUR62000627-RA">
    <property type="protein sequence ID" value="AUR62000627-RA:cds"/>
    <property type="gene ID" value="AUR62000627"/>
</dbReference>
<sequence>MTESIQLLQINIISARDLATVARSMNTYVVGWVNPNRKLTTRVDHRGNNSPEWNDRFVFRVSPEFLVSSTSTVELEIYCQTWLRDTLVGFVRVAVPNLLPTDSPNGLTRRSVALQIRRPSGRPQGILNAVVSVLDGARRSMPLSGIGTTNDKGNNTISRKPNPEDSIILRRAKSERSWAAMADQEPRAAKSPFKGHDPGPGPGHGPGPGSSIGGGSSICNSDVGPSASVVAAAVARGLYMPPAQRGRGRGRGRGKEIITNNDDDGSSILQWADEQSEDGIVTKIERWKMEMQKSLHGGGRGRKGGGGQVGDGARHKHKHRRSKSEGGRLFRCFGKAYGFELTIVCGSNGNDKQNNKSGQKKVHHNNTTSDDESNSQSYIIV</sequence>
<dbReference type="PANTHER" id="PTHR32246:SF143">
    <property type="entry name" value="CALCIUM-DEPENDENT LIPID-BINDING (CALB DOMAIN) FAMILY PROTEIN"/>
    <property type="match status" value="1"/>
</dbReference>
<feature type="region of interest" description="Disordered" evidence="1">
    <location>
        <begin position="142"/>
        <end position="219"/>
    </location>
</feature>
<feature type="region of interest" description="Disordered" evidence="1">
    <location>
        <begin position="241"/>
        <end position="267"/>
    </location>
</feature>
<dbReference type="Proteomes" id="UP000596660">
    <property type="component" value="Unplaced"/>
</dbReference>
<name>A0A803KNM1_CHEQI</name>
<dbReference type="AlphaFoldDB" id="A0A803KNM1"/>
<dbReference type="SUPFAM" id="SSF49562">
    <property type="entry name" value="C2 domain (Calcium/lipid-binding domain, CaLB)"/>
    <property type="match status" value="1"/>
</dbReference>
<dbReference type="InterPro" id="IPR035892">
    <property type="entry name" value="C2_domain_sf"/>
</dbReference>
<dbReference type="InterPro" id="IPR044750">
    <property type="entry name" value="C2_SRC2/BAP"/>
</dbReference>
<organism evidence="3 4">
    <name type="scientific">Chenopodium quinoa</name>
    <name type="common">Quinoa</name>
    <dbReference type="NCBI Taxonomy" id="63459"/>
    <lineage>
        <taxon>Eukaryota</taxon>
        <taxon>Viridiplantae</taxon>
        <taxon>Streptophyta</taxon>
        <taxon>Embryophyta</taxon>
        <taxon>Tracheophyta</taxon>
        <taxon>Spermatophyta</taxon>
        <taxon>Magnoliopsida</taxon>
        <taxon>eudicotyledons</taxon>
        <taxon>Gunneridae</taxon>
        <taxon>Pentapetalae</taxon>
        <taxon>Caryophyllales</taxon>
        <taxon>Chenopodiaceae</taxon>
        <taxon>Chenopodioideae</taxon>
        <taxon>Atripliceae</taxon>
        <taxon>Chenopodium</taxon>
    </lineage>
</organism>
<dbReference type="OrthoDB" id="1909968at2759"/>
<dbReference type="KEGG" id="cqi:110736036"/>
<dbReference type="EnsemblPlants" id="AUR62000627-RA">
    <property type="protein sequence ID" value="AUR62000627-RA:cds"/>
    <property type="gene ID" value="AUR62000627"/>
</dbReference>
<evidence type="ECO:0000313" key="3">
    <source>
        <dbReference type="EnsemblPlants" id="AUR62000627-RA:cds"/>
    </source>
</evidence>
<dbReference type="InterPro" id="IPR000008">
    <property type="entry name" value="C2_dom"/>
</dbReference>
<keyword evidence="4" id="KW-1185">Reference proteome</keyword>
<dbReference type="PANTHER" id="PTHR32246">
    <property type="entry name" value="INGRESSION PROTEIN FIC1"/>
    <property type="match status" value="1"/>
</dbReference>
<evidence type="ECO:0000259" key="2">
    <source>
        <dbReference type="PROSITE" id="PS50004"/>
    </source>
</evidence>
<evidence type="ECO:0000313" key="4">
    <source>
        <dbReference type="Proteomes" id="UP000596660"/>
    </source>
</evidence>
<feature type="compositionally biased region" description="Polar residues" evidence="1">
    <location>
        <begin position="146"/>
        <end position="159"/>
    </location>
</feature>
<dbReference type="CDD" id="cd04051">
    <property type="entry name" value="C2_SRC2_like"/>
    <property type="match status" value="1"/>
</dbReference>
<reference evidence="3" key="1">
    <citation type="journal article" date="2017" name="Nature">
        <title>The genome of Chenopodium quinoa.</title>
        <authorList>
            <person name="Jarvis D.E."/>
            <person name="Ho Y.S."/>
            <person name="Lightfoot D.J."/>
            <person name="Schmoeckel S.M."/>
            <person name="Li B."/>
            <person name="Borm T.J.A."/>
            <person name="Ohyanagi H."/>
            <person name="Mineta K."/>
            <person name="Michell C.T."/>
            <person name="Saber N."/>
            <person name="Kharbatia N.M."/>
            <person name="Rupper R.R."/>
            <person name="Sharp A.R."/>
            <person name="Dally N."/>
            <person name="Boughton B.A."/>
            <person name="Woo Y.H."/>
            <person name="Gao G."/>
            <person name="Schijlen E.G.W.M."/>
            <person name="Guo X."/>
            <person name="Momin A.A."/>
            <person name="Negrao S."/>
            <person name="Al-Babili S."/>
            <person name="Gehring C."/>
            <person name="Roessner U."/>
            <person name="Jung C."/>
            <person name="Murphy K."/>
            <person name="Arold S.T."/>
            <person name="Gojobori T."/>
            <person name="van der Linden C.G."/>
            <person name="van Loo E.N."/>
            <person name="Jellen E.N."/>
            <person name="Maughan P.J."/>
            <person name="Tester M."/>
        </authorList>
    </citation>
    <scope>NUCLEOTIDE SEQUENCE [LARGE SCALE GENOMIC DNA]</scope>
    <source>
        <strain evidence="3">cv. PI 614886</strain>
    </source>
</reference>